<evidence type="ECO:0000256" key="4">
    <source>
        <dbReference type="ARBA" id="ARBA00023015"/>
    </source>
</evidence>
<sequence>MFIGEYHHTVDNKGRLAVPVKFRGELAGGAVVTRGLDNCLFLLTRAELDKLAQELAAGPLNKSKMRAYARHMLAGAMEATPDKQGRIMIPEHLRRFGGITKDVVVAGLYNRIEIWNKTAWETYTKRNEEEINDIAEQLSEVGM</sequence>
<dbReference type="EMBL" id="MGES01000028">
    <property type="protein sequence ID" value="OGL88759.1"/>
    <property type="molecule type" value="Genomic_DNA"/>
</dbReference>
<evidence type="ECO:0000256" key="6">
    <source>
        <dbReference type="ARBA" id="ARBA00023163"/>
    </source>
</evidence>
<dbReference type="GO" id="GO:0051301">
    <property type="term" value="P:cell division"/>
    <property type="evidence" value="ECO:0007669"/>
    <property type="project" value="UniProtKB-KW"/>
</dbReference>
<feature type="domain" description="SpoVT-AbrB" evidence="8">
    <location>
        <begin position="5"/>
        <end position="47"/>
    </location>
</feature>
<dbReference type="InterPro" id="IPR037914">
    <property type="entry name" value="SpoVT-AbrB_sf"/>
</dbReference>
<dbReference type="Proteomes" id="UP000176678">
    <property type="component" value="Unassembled WGS sequence"/>
</dbReference>
<dbReference type="PANTHER" id="PTHR34701">
    <property type="entry name" value="TRANSCRIPTIONAL REGULATOR MRAZ"/>
    <property type="match status" value="1"/>
</dbReference>
<dbReference type="InterPro" id="IPR020603">
    <property type="entry name" value="MraZ_dom"/>
</dbReference>
<keyword evidence="9" id="KW-0132">Cell division</keyword>
<dbReference type="NCBIfam" id="TIGR00242">
    <property type="entry name" value="division/cell wall cluster transcriptional repressor MraZ"/>
    <property type="match status" value="1"/>
</dbReference>
<evidence type="ECO:0000256" key="5">
    <source>
        <dbReference type="ARBA" id="ARBA00023125"/>
    </source>
</evidence>
<comment type="subcellular location">
    <subcellularLocation>
        <location evidence="7">Cytoplasm</location>
        <location evidence="7">Nucleoid</location>
    </subcellularLocation>
</comment>
<dbReference type="Pfam" id="PF02381">
    <property type="entry name" value="MraZ"/>
    <property type="match status" value="2"/>
</dbReference>
<organism evidence="9 10">
    <name type="scientific">Candidatus Uhrbacteria bacterium RIFCSPLOWO2_02_FULL_51_9</name>
    <dbReference type="NCBI Taxonomy" id="1802410"/>
    <lineage>
        <taxon>Bacteria</taxon>
        <taxon>Candidatus Uhriibacteriota</taxon>
    </lineage>
</organism>
<comment type="subunit">
    <text evidence="7">Forms oligomers.</text>
</comment>
<evidence type="ECO:0000313" key="9">
    <source>
        <dbReference type="EMBL" id="OGL88759.1"/>
    </source>
</evidence>
<dbReference type="InterPro" id="IPR035642">
    <property type="entry name" value="MraZ_N"/>
</dbReference>
<dbReference type="STRING" id="1802410.A3H75_00420"/>
<keyword evidence="6 7" id="KW-0804">Transcription</keyword>
<dbReference type="GO" id="GO:2000143">
    <property type="term" value="P:negative regulation of DNA-templated transcription initiation"/>
    <property type="evidence" value="ECO:0007669"/>
    <property type="project" value="TreeGrafter"/>
</dbReference>
<reference evidence="9 10" key="1">
    <citation type="journal article" date="2016" name="Nat. Commun.">
        <title>Thousands of microbial genomes shed light on interconnected biogeochemical processes in an aquifer system.</title>
        <authorList>
            <person name="Anantharaman K."/>
            <person name="Brown C.T."/>
            <person name="Hug L.A."/>
            <person name="Sharon I."/>
            <person name="Castelle C.J."/>
            <person name="Probst A.J."/>
            <person name="Thomas B.C."/>
            <person name="Singh A."/>
            <person name="Wilkins M.J."/>
            <person name="Karaoz U."/>
            <person name="Brodie E.L."/>
            <person name="Williams K.H."/>
            <person name="Hubbard S.S."/>
            <person name="Banfield J.F."/>
        </authorList>
    </citation>
    <scope>NUCLEOTIDE SEQUENCE [LARGE SCALE GENOMIC DNA]</scope>
</reference>
<dbReference type="GO" id="GO:0000976">
    <property type="term" value="F:transcription cis-regulatory region binding"/>
    <property type="evidence" value="ECO:0007669"/>
    <property type="project" value="TreeGrafter"/>
</dbReference>
<dbReference type="HAMAP" id="MF_01008">
    <property type="entry name" value="MraZ"/>
    <property type="match status" value="1"/>
</dbReference>
<dbReference type="CDD" id="cd16321">
    <property type="entry name" value="MraZ_C"/>
    <property type="match status" value="1"/>
</dbReference>
<comment type="caution">
    <text evidence="9">The sequence shown here is derived from an EMBL/GenBank/DDBJ whole genome shotgun (WGS) entry which is preliminary data.</text>
</comment>
<dbReference type="PANTHER" id="PTHR34701:SF1">
    <property type="entry name" value="TRANSCRIPTIONAL REGULATOR MRAZ"/>
    <property type="match status" value="1"/>
</dbReference>
<dbReference type="InterPro" id="IPR035644">
    <property type="entry name" value="MraZ_C"/>
</dbReference>
<evidence type="ECO:0000256" key="2">
    <source>
        <dbReference type="ARBA" id="ARBA00022490"/>
    </source>
</evidence>
<proteinExistence type="inferred from homology"/>
<keyword evidence="3" id="KW-0677">Repeat</keyword>
<dbReference type="InterPro" id="IPR003444">
    <property type="entry name" value="MraZ"/>
</dbReference>
<dbReference type="Gene3D" id="3.40.1550.20">
    <property type="entry name" value="Transcriptional regulator MraZ domain"/>
    <property type="match status" value="1"/>
</dbReference>
<dbReference type="CDD" id="cd16320">
    <property type="entry name" value="MraZ_N"/>
    <property type="match status" value="1"/>
</dbReference>
<name>A0A1F7VE16_9BACT</name>
<dbReference type="PROSITE" id="PS51740">
    <property type="entry name" value="SPOVT_ABRB"/>
    <property type="match status" value="2"/>
</dbReference>
<evidence type="ECO:0000256" key="3">
    <source>
        <dbReference type="ARBA" id="ARBA00022737"/>
    </source>
</evidence>
<protein>
    <recommendedName>
        <fullName evidence="1 7">Transcriptional regulator MraZ</fullName>
    </recommendedName>
</protein>
<keyword evidence="5 7" id="KW-0238">DNA-binding</keyword>
<dbReference type="AlphaFoldDB" id="A0A1F7VE16"/>
<evidence type="ECO:0000256" key="1">
    <source>
        <dbReference type="ARBA" id="ARBA00013860"/>
    </source>
</evidence>
<feature type="domain" description="SpoVT-AbrB" evidence="8">
    <location>
        <begin position="76"/>
        <end position="119"/>
    </location>
</feature>
<dbReference type="GO" id="GO:0003700">
    <property type="term" value="F:DNA-binding transcription factor activity"/>
    <property type="evidence" value="ECO:0007669"/>
    <property type="project" value="UniProtKB-UniRule"/>
</dbReference>
<evidence type="ECO:0000256" key="7">
    <source>
        <dbReference type="HAMAP-Rule" id="MF_01008"/>
    </source>
</evidence>
<dbReference type="SUPFAM" id="SSF89447">
    <property type="entry name" value="AbrB/MazE/MraZ-like"/>
    <property type="match status" value="1"/>
</dbReference>
<keyword evidence="2 7" id="KW-0963">Cytoplasm</keyword>
<dbReference type="InterPro" id="IPR038619">
    <property type="entry name" value="MraZ_sf"/>
</dbReference>
<comment type="similarity">
    <text evidence="7">Belongs to the MraZ family.</text>
</comment>
<keyword evidence="9" id="KW-0131">Cell cycle</keyword>
<gene>
    <name evidence="7" type="primary">mraZ</name>
    <name evidence="9" type="ORF">A3H75_00420</name>
</gene>
<keyword evidence="4 7" id="KW-0805">Transcription regulation</keyword>
<evidence type="ECO:0000313" key="10">
    <source>
        <dbReference type="Proteomes" id="UP000176678"/>
    </source>
</evidence>
<dbReference type="GO" id="GO:0009295">
    <property type="term" value="C:nucleoid"/>
    <property type="evidence" value="ECO:0007669"/>
    <property type="project" value="UniProtKB-SubCell"/>
</dbReference>
<accession>A0A1F7VE16</accession>
<dbReference type="GO" id="GO:0005737">
    <property type="term" value="C:cytoplasm"/>
    <property type="evidence" value="ECO:0007669"/>
    <property type="project" value="UniProtKB-UniRule"/>
</dbReference>
<dbReference type="InterPro" id="IPR007159">
    <property type="entry name" value="SpoVT-AbrB_dom"/>
</dbReference>
<evidence type="ECO:0000259" key="8">
    <source>
        <dbReference type="PROSITE" id="PS51740"/>
    </source>
</evidence>